<keyword evidence="2" id="KW-1185">Reference proteome</keyword>
<evidence type="ECO:0000313" key="1">
    <source>
        <dbReference type="EMBL" id="MBD2200148.1"/>
    </source>
</evidence>
<comment type="caution">
    <text evidence="1">The sequence shown here is derived from an EMBL/GenBank/DDBJ whole genome shotgun (WGS) entry which is preliminary data.</text>
</comment>
<organism evidence="1 2">
    <name type="scientific">Calothrix parietina FACHB-288</name>
    <dbReference type="NCBI Taxonomy" id="2692896"/>
    <lineage>
        <taxon>Bacteria</taxon>
        <taxon>Bacillati</taxon>
        <taxon>Cyanobacteriota</taxon>
        <taxon>Cyanophyceae</taxon>
        <taxon>Nostocales</taxon>
        <taxon>Calotrichaceae</taxon>
        <taxon>Calothrix</taxon>
    </lineage>
</organism>
<sequence>MSNICNNNPTELEREKYNFNTKEGREKIAKAVEETHRRNEMLARLPNNAEEAQALKEAREIAKKEEIWQQRVGEVVSIDPSQSYKIQTFLAVELGALRKFDLFNPSLEYSIAGEVKKTLVNAKRSARSTVSAATAYTSSERISKLRGFIHANFGEKLSSVEIRELMVDVLEIGNIPKRNTLYGDTDGVKIFNEIRYDRFVNKWKAKGLDEWSLTLIKGQASNVSTTFTEANLAAKAVGYDVEQLANLGYFPHIYKKDALEKIGEAKAAAEGISPKVSSRTKVVSVDKAEFGSKFETIRNTNHYVPAHLDVVSELLGVPRDDLARMITNGEEWNELLKKVPASTLDTLVDSGVIQQIPMSMSEIITTLNKEYSLGFGSLDELFITDPQQALNKVSRDIEKATQNWSMTQTVFSGEAIKQGWAITGADFANLADKNKKNFINFAEAFKVDEKDAINILNKFFTPEQQAAMQGMYVHKTVARNLAAQLEISSSAAHLSNVSRYVTWWGKYLKGSALLGSNIQFITRNLMDGMISLVAAGGHLHDLVQGFAFTAARRMNKLSIIDNTKVFRVVGNKKYTKLKFAQEVWARLDNSIPGIDKHSGINWGASLSYIKRYSDVFKDPVVAKELGSDFLRTLQEVAKHPGKSASNTFFKTVGTLAEISSFVDEWMKFTVALSVAKRNTWGGLPDVLENVVSLNLKRPDINSFEELDRWIGEYFPSTDMAGTLTKKVDQYVIPFFTWRAFSLGSTIRMAMRNPQRFLAYQRLSSLFNQANGINEIPEVGLNEYENDEPMVLKRRDPNTGHIMVMFPSNYDRTSDTLSFVDIAGKHIQRALGFYPGTSTEQRKQAMGETDWTDAARAFFGSTYYDDLVYSITGRDKFTGEKIDNNRQNTFLGLPVPKAAQGIVTTLIPLLDVINRTNPGDVFGRREITDSKGNVIVPGKPSWAGYSRTDKDAAKLAWEKGTNSEKVDMLLGKKYRSIDTKKNVQQAFTSIMIDLSEMQKRWQKESLYLSANRDKIPPNEFKAREAKLNKLSDTLNQTAMDARRIAAYMIMNDIPPSQVYREQLKQKIVEGNLPIVGQEELQRVIQEGQ</sequence>
<reference evidence="1 2" key="1">
    <citation type="journal article" date="2020" name="ISME J.">
        <title>Comparative genomics reveals insights into cyanobacterial evolution and habitat adaptation.</title>
        <authorList>
            <person name="Chen M.Y."/>
            <person name="Teng W.K."/>
            <person name="Zhao L."/>
            <person name="Hu C.X."/>
            <person name="Zhou Y.K."/>
            <person name="Han B.P."/>
            <person name="Song L.R."/>
            <person name="Shu W.S."/>
        </authorList>
    </citation>
    <scope>NUCLEOTIDE SEQUENCE [LARGE SCALE GENOMIC DNA]</scope>
    <source>
        <strain evidence="1 2">FACHB-288</strain>
    </source>
</reference>
<name>A0ABR8AJK7_9CYAN</name>
<accession>A0ABR8AJK7</accession>
<dbReference type="EMBL" id="JACJQH010000078">
    <property type="protein sequence ID" value="MBD2200148.1"/>
    <property type="molecule type" value="Genomic_DNA"/>
</dbReference>
<dbReference type="Proteomes" id="UP000658514">
    <property type="component" value="Unassembled WGS sequence"/>
</dbReference>
<dbReference type="InterPro" id="IPR017964">
    <property type="entry name" value="DNA-dir_DNA_pol_B_CS"/>
</dbReference>
<dbReference type="PROSITE" id="PS00116">
    <property type="entry name" value="DNA_POLYMERASE_B"/>
    <property type="match status" value="1"/>
</dbReference>
<gene>
    <name evidence="1" type="ORF">H6G24_32575</name>
</gene>
<protein>
    <recommendedName>
        <fullName evidence="3">Large polyvalent protein associated domain-containing protein</fullName>
    </recommendedName>
</protein>
<dbReference type="RefSeq" id="WP_190550710.1">
    <property type="nucleotide sequence ID" value="NZ_CAWPNO010000115.1"/>
</dbReference>
<evidence type="ECO:0008006" key="3">
    <source>
        <dbReference type="Google" id="ProtNLM"/>
    </source>
</evidence>
<evidence type="ECO:0000313" key="2">
    <source>
        <dbReference type="Proteomes" id="UP000658514"/>
    </source>
</evidence>
<proteinExistence type="predicted"/>